<evidence type="ECO:0000313" key="3">
    <source>
        <dbReference type="EMBL" id="CUM99677.1"/>
    </source>
</evidence>
<dbReference type="InterPro" id="IPR003343">
    <property type="entry name" value="Big_2"/>
</dbReference>
<dbReference type="SUPFAM" id="SSF102588">
    <property type="entry name" value="LmbE-like"/>
    <property type="match status" value="1"/>
</dbReference>
<evidence type="ECO:0000313" key="4">
    <source>
        <dbReference type="Proteomes" id="UP000095553"/>
    </source>
</evidence>
<feature type="domain" description="BIG2" evidence="2">
    <location>
        <begin position="119"/>
        <end position="204"/>
    </location>
</feature>
<dbReference type="EMBL" id="CYXY01000010">
    <property type="protein sequence ID" value="CUM99677.1"/>
    <property type="molecule type" value="Genomic_DNA"/>
</dbReference>
<dbReference type="Pfam" id="PF02368">
    <property type="entry name" value="Big_2"/>
    <property type="match status" value="3"/>
</dbReference>
<organism evidence="3 4">
    <name type="scientific">Anaerostipes hadrus</name>
    <dbReference type="NCBI Taxonomy" id="649756"/>
    <lineage>
        <taxon>Bacteria</taxon>
        <taxon>Bacillati</taxon>
        <taxon>Bacillota</taxon>
        <taxon>Clostridia</taxon>
        <taxon>Lachnospirales</taxon>
        <taxon>Lachnospiraceae</taxon>
        <taxon>Anaerostipes</taxon>
    </lineage>
</organism>
<feature type="chain" id="PRO_5008012250" evidence="1">
    <location>
        <begin position="31"/>
        <end position="505"/>
    </location>
</feature>
<dbReference type="SUPFAM" id="SSF49373">
    <property type="entry name" value="Invasin/intimin cell-adhesion fragments"/>
    <property type="match status" value="3"/>
</dbReference>
<protein>
    <submittedName>
        <fullName evidence="3">Uncharacterized proteins, LmbE homologs</fullName>
    </submittedName>
</protein>
<dbReference type="GO" id="GO:0016811">
    <property type="term" value="F:hydrolase activity, acting on carbon-nitrogen (but not peptide) bonds, in linear amides"/>
    <property type="evidence" value="ECO:0007669"/>
    <property type="project" value="TreeGrafter"/>
</dbReference>
<dbReference type="Gene3D" id="2.60.40.1080">
    <property type="match status" value="3"/>
</dbReference>
<keyword evidence="1" id="KW-0732">Signal</keyword>
<evidence type="ECO:0000259" key="2">
    <source>
        <dbReference type="SMART" id="SM00635"/>
    </source>
</evidence>
<dbReference type="Pfam" id="PF02585">
    <property type="entry name" value="PIG-L"/>
    <property type="match status" value="1"/>
</dbReference>
<evidence type="ECO:0000256" key="1">
    <source>
        <dbReference type="SAM" id="SignalP"/>
    </source>
</evidence>
<dbReference type="InterPro" id="IPR024078">
    <property type="entry name" value="LmbE-like_dom_sf"/>
</dbReference>
<dbReference type="InterPro" id="IPR008964">
    <property type="entry name" value="Invasin/intimin_cell_adhesion"/>
</dbReference>
<dbReference type="RefSeq" id="WP_055072928.1">
    <property type="nucleotide sequence ID" value="NZ_CYXY01000010.1"/>
</dbReference>
<proteinExistence type="predicted"/>
<gene>
    <name evidence="3" type="ORF">ERS852571_01887</name>
</gene>
<dbReference type="PANTHER" id="PTHR12993">
    <property type="entry name" value="N-ACETYLGLUCOSAMINYL-PHOSPHATIDYLINOSITOL DE-N-ACETYLASE-RELATED"/>
    <property type="match status" value="1"/>
</dbReference>
<dbReference type="AlphaFoldDB" id="A0A173TCI6"/>
<dbReference type="Gene3D" id="3.40.50.10320">
    <property type="entry name" value="LmbE-like"/>
    <property type="match status" value="1"/>
</dbReference>
<feature type="domain" description="BIG2" evidence="2">
    <location>
        <begin position="208"/>
        <end position="284"/>
    </location>
</feature>
<feature type="domain" description="BIG2" evidence="2">
    <location>
        <begin position="33"/>
        <end position="112"/>
    </location>
</feature>
<dbReference type="PANTHER" id="PTHR12993:SF11">
    <property type="entry name" value="N-ACETYLGLUCOSAMINYL-PHOSPHATIDYLINOSITOL DE-N-ACETYLASE"/>
    <property type="match status" value="1"/>
</dbReference>
<accession>A0A173TCI6</accession>
<reference evidence="3 4" key="1">
    <citation type="submission" date="2015-09" db="EMBL/GenBank/DDBJ databases">
        <authorList>
            <consortium name="Pathogen Informatics"/>
        </authorList>
    </citation>
    <scope>NUCLEOTIDE SEQUENCE [LARGE SCALE GENOMIC DNA]</scope>
    <source>
        <strain evidence="3 4">2789STDY5834959</strain>
    </source>
</reference>
<feature type="signal peptide" evidence="1">
    <location>
        <begin position="1"/>
        <end position="30"/>
    </location>
</feature>
<dbReference type="SMART" id="SM00635">
    <property type="entry name" value="BID_2"/>
    <property type="match status" value="3"/>
</dbReference>
<dbReference type="InterPro" id="IPR003737">
    <property type="entry name" value="GlcNAc_PI_deacetylase-related"/>
</dbReference>
<name>A0A173TCI6_ANAHA</name>
<dbReference type="Proteomes" id="UP000095553">
    <property type="component" value="Unassembled WGS sequence"/>
</dbReference>
<sequence>MRVQRKYLQLACLNLFLVMSVILCPHQTYAKGKKFKIYFTNAEKSIKLPLKSSQTLSVRYSKKKKASYKIKWESSNPRVVKVSKKGILTPKKTGKSVIRHVVRTKSGKVIAKKSIKVKVTPEIAIKAISCEEDAASETLIKYPNKYRWNVSLKPANASLASVTFRSSNKSIATISKSGVITPLKEGNITMTAKYKKVILKRRFHVTIPLKKLTTKHQKISMPYGTSRTLSVNFKPWNASDKKLTWSTNNDTVAVVDENGHVTTRGVGVAVITATSIKNPSRKCNITITVTAENGLLSTEDLDDFDLKDGDRLMIIAHPDDDLLWGGGNMIQEIKELKETGNNYFVVCLTNGSYDSRARDFDSAMNDIGAKHVILRYPDLYRRHQVAWNPYTNYITQDIRRVMNYRNWSKIVTHNPDGEYGHQHHKKTDELVTAVSHENAEHYDKLYYFEKFYTQDAIPEGLAKLPSDVAQKKHALIFKNYFDRGAIRMYEYFNDYENWVKATDWQ</sequence>